<dbReference type="PANTHER" id="PTHR43014:SF4">
    <property type="entry name" value="PYRIDINE NUCLEOTIDE-DISULFIDE OXIDOREDUCTASE RCLA-RELATED"/>
    <property type="match status" value="1"/>
</dbReference>
<keyword evidence="2" id="KW-0285">Flavoprotein</keyword>
<evidence type="ECO:0000256" key="1">
    <source>
        <dbReference type="ARBA" id="ARBA00007532"/>
    </source>
</evidence>
<feature type="binding site" evidence="6">
    <location>
        <position position="223"/>
    </location>
    <ligand>
        <name>NAD(+)</name>
        <dbReference type="ChEBI" id="CHEBI:57540"/>
    </ligand>
</feature>
<dbReference type="InterPro" id="IPR023753">
    <property type="entry name" value="FAD/NAD-binding_dom"/>
</dbReference>
<feature type="binding site" evidence="6">
    <location>
        <position position="82"/>
    </location>
    <ligand>
        <name>FAD</name>
        <dbReference type="ChEBI" id="CHEBI:57692"/>
    </ligand>
</feature>
<keyword evidence="6" id="KW-0520">NAD</keyword>
<evidence type="ECO:0000259" key="9">
    <source>
        <dbReference type="Pfam" id="PF07992"/>
    </source>
</evidence>
<dbReference type="Gene3D" id="3.30.390.30">
    <property type="match status" value="1"/>
</dbReference>
<evidence type="ECO:0000256" key="4">
    <source>
        <dbReference type="ARBA" id="ARBA00023002"/>
    </source>
</evidence>
<dbReference type="Pfam" id="PF07992">
    <property type="entry name" value="Pyr_redox_2"/>
    <property type="match status" value="1"/>
</dbReference>
<gene>
    <name evidence="10" type="ORF">HMPREF0682_2630</name>
</gene>
<feature type="domain" description="Pyridine nucleotide-disulphide oxidoreductase dimerisation" evidence="8">
    <location>
        <begin position="359"/>
        <end position="469"/>
    </location>
</feature>
<keyword evidence="3 6" id="KW-0274">FAD</keyword>
<protein>
    <submittedName>
        <fullName evidence="10">Pyridine nucleotide-disulfide oxidoreductase</fullName>
    </submittedName>
</protein>
<dbReference type="PANTHER" id="PTHR43014">
    <property type="entry name" value="MERCURIC REDUCTASE"/>
    <property type="match status" value="1"/>
</dbReference>
<evidence type="ECO:0000256" key="5">
    <source>
        <dbReference type="PIRSR" id="PIRSR000350-2"/>
    </source>
</evidence>
<evidence type="ECO:0000256" key="2">
    <source>
        <dbReference type="ARBA" id="ARBA00022630"/>
    </source>
</evidence>
<keyword evidence="11" id="KW-1185">Reference proteome</keyword>
<evidence type="ECO:0000256" key="3">
    <source>
        <dbReference type="ARBA" id="ARBA00022827"/>
    </source>
</evidence>
<dbReference type="SUPFAM" id="SSF55424">
    <property type="entry name" value="FAD/NAD-linked reductases, dimerisation (C-terminal) domain"/>
    <property type="match status" value="1"/>
</dbReference>
<dbReference type="FunFam" id="3.30.390.30:FF:000001">
    <property type="entry name" value="Dihydrolipoyl dehydrogenase"/>
    <property type="match status" value="1"/>
</dbReference>
<name>U2QA92_9ACTN</name>
<feature type="domain" description="FAD/NAD(P)-binding" evidence="9">
    <location>
        <begin position="35"/>
        <end position="333"/>
    </location>
</feature>
<evidence type="ECO:0000259" key="8">
    <source>
        <dbReference type="Pfam" id="PF02852"/>
    </source>
</evidence>
<feature type="binding site" evidence="6">
    <location>
        <begin position="163"/>
        <end position="165"/>
    </location>
    <ligand>
        <name>FAD</name>
        <dbReference type="ChEBI" id="CHEBI:57692"/>
    </ligand>
</feature>
<organism evidence="10 11">
    <name type="scientific">Propionibacterium acidifaciens F0233</name>
    <dbReference type="NCBI Taxonomy" id="553198"/>
    <lineage>
        <taxon>Bacteria</taxon>
        <taxon>Bacillati</taxon>
        <taxon>Actinomycetota</taxon>
        <taxon>Actinomycetes</taxon>
        <taxon>Propionibacteriales</taxon>
        <taxon>Propionibacteriaceae</taxon>
        <taxon>Propionibacterium</taxon>
    </lineage>
</organism>
<dbReference type="GO" id="GO:0050660">
    <property type="term" value="F:flavin adenine dinucleotide binding"/>
    <property type="evidence" value="ECO:0007669"/>
    <property type="project" value="TreeGrafter"/>
</dbReference>
<dbReference type="Proteomes" id="UP000017052">
    <property type="component" value="Unassembled WGS sequence"/>
</dbReference>
<dbReference type="PRINTS" id="PR00411">
    <property type="entry name" value="PNDRDTASEI"/>
</dbReference>
<feature type="disulfide bond" description="Redox-active" evidence="7">
    <location>
        <begin position="73"/>
        <end position="78"/>
    </location>
</feature>
<evidence type="ECO:0000256" key="6">
    <source>
        <dbReference type="PIRSR" id="PIRSR000350-3"/>
    </source>
</evidence>
<dbReference type="AlphaFoldDB" id="U2QA92"/>
<dbReference type="SUPFAM" id="SSF51905">
    <property type="entry name" value="FAD/NAD(P)-binding domain"/>
    <property type="match status" value="1"/>
</dbReference>
<dbReference type="PRINTS" id="PR00368">
    <property type="entry name" value="FADPNR"/>
</dbReference>
<dbReference type="Gene3D" id="3.50.50.60">
    <property type="entry name" value="FAD/NAD(P)-binding domain"/>
    <property type="match status" value="2"/>
</dbReference>
<dbReference type="InterPro" id="IPR036188">
    <property type="entry name" value="FAD/NAD-bd_sf"/>
</dbReference>
<dbReference type="InterPro" id="IPR016156">
    <property type="entry name" value="FAD/NAD-linked_Rdtase_dimer_sf"/>
</dbReference>
<keyword evidence="6" id="KW-0547">Nucleotide-binding</keyword>
<proteinExistence type="inferred from homology"/>
<evidence type="ECO:0000256" key="7">
    <source>
        <dbReference type="PIRSR" id="PIRSR000350-4"/>
    </source>
</evidence>
<dbReference type="InterPro" id="IPR001100">
    <property type="entry name" value="Pyr_nuc-diS_OxRdtase"/>
</dbReference>
<dbReference type="PIRSF" id="PIRSF000350">
    <property type="entry name" value="Mercury_reductase_MerA"/>
    <property type="match status" value="1"/>
</dbReference>
<dbReference type="EMBL" id="ACVN02000239">
    <property type="protein sequence ID" value="ERK53331.1"/>
    <property type="molecule type" value="Genomic_DNA"/>
</dbReference>
<accession>U2QA92</accession>
<comment type="cofactor">
    <cofactor evidence="6">
        <name>FAD</name>
        <dbReference type="ChEBI" id="CHEBI:57692"/>
    </cofactor>
    <text evidence="6">Binds 1 FAD per subunit.</text>
</comment>
<keyword evidence="4" id="KW-0560">Oxidoreductase</keyword>
<dbReference type="Pfam" id="PF02852">
    <property type="entry name" value="Pyr_redox_dim"/>
    <property type="match status" value="1"/>
</dbReference>
<sequence length="478" mass="50141">MSAHRATGPCGASGRVVYLFVMTGISDAAQTVDTDLLVIGWGKAGKTLAKDLGSRGRRVVLVERDDTFVGGSCINVACVPTKDLIDSAEHRADAEPAAYLRQAIASRDSLVARLRAANRAMLETVEAVTLISGEASFVGPHRVRVRAGDETLEITAEQIVINTGSSPLLPELPGIDGPNVHTSQSIQHIAALPERLAIVGGGFIAMEFASMFAAFGSQVVVLERSPRFGAGLDDDVREAVLAALTDRGVRILTDAAVESIDQTGVNTPAGRVDADAVLVATGRRPETAALNLDAAGITTDERGFIVVDERLATSAPGIWAAGDVNGGPQFTYISLDDYRVIASQLVGDGSRTTADRSAVPNTTFITPPLARVGLSEREARRQGVDHVVAVKNVADIAAMPRPKILGETHGLIKVLVDPGTDLVLGATVFCTDAQEVINLVALAMRAGVTATQLRDGIWTHPSSTEALNEVLATLPTGR</sequence>
<comment type="caution">
    <text evidence="10">The sequence shown here is derived from an EMBL/GenBank/DDBJ whole genome shotgun (WGS) entry which is preliminary data.</text>
</comment>
<feature type="binding site" evidence="6">
    <location>
        <position position="282"/>
    </location>
    <ligand>
        <name>NAD(+)</name>
        <dbReference type="ChEBI" id="CHEBI:57540"/>
    </ligand>
</feature>
<reference evidence="10" key="1">
    <citation type="submission" date="2013-08" db="EMBL/GenBank/DDBJ databases">
        <authorList>
            <person name="Durkin A.S."/>
            <person name="Haft D.R."/>
            <person name="McCorrison J."/>
            <person name="Torralba M."/>
            <person name="Gillis M."/>
            <person name="Haft D.H."/>
            <person name="Methe B."/>
            <person name="Sutton G."/>
            <person name="Nelson K.E."/>
        </authorList>
    </citation>
    <scope>NUCLEOTIDE SEQUENCE [LARGE SCALE GENOMIC DNA]</scope>
    <source>
        <strain evidence="10">F0233</strain>
    </source>
</reference>
<dbReference type="GO" id="GO:0003955">
    <property type="term" value="F:NAD(P)H dehydrogenase (quinone) activity"/>
    <property type="evidence" value="ECO:0007669"/>
    <property type="project" value="TreeGrafter"/>
</dbReference>
<evidence type="ECO:0000313" key="11">
    <source>
        <dbReference type="Proteomes" id="UP000017052"/>
    </source>
</evidence>
<comment type="similarity">
    <text evidence="1">Belongs to the class-I pyridine nucleotide-disulfide oxidoreductase family.</text>
</comment>
<dbReference type="InterPro" id="IPR004099">
    <property type="entry name" value="Pyr_nucl-diS_OxRdtase_dimer"/>
</dbReference>
<feature type="binding site" evidence="6">
    <location>
        <position position="323"/>
    </location>
    <ligand>
        <name>FAD</name>
        <dbReference type="ChEBI" id="CHEBI:57692"/>
    </ligand>
</feature>
<feature type="binding site" evidence="6">
    <location>
        <begin position="200"/>
        <end position="207"/>
    </location>
    <ligand>
        <name>NAD(+)</name>
        <dbReference type="ChEBI" id="CHEBI:57540"/>
    </ligand>
</feature>
<evidence type="ECO:0000313" key="10">
    <source>
        <dbReference type="EMBL" id="ERK53331.1"/>
    </source>
</evidence>
<feature type="active site" description="Proton acceptor" evidence="5">
    <location>
        <position position="460"/>
    </location>
</feature>